<evidence type="ECO:0000313" key="2">
    <source>
        <dbReference type="Proteomes" id="UP000026960"/>
    </source>
</evidence>
<reference evidence="1" key="1">
    <citation type="journal article" date="2009" name="Rice">
        <title>De Novo Next Generation Sequencing of Plant Genomes.</title>
        <authorList>
            <person name="Rounsley S."/>
            <person name="Marri P.R."/>
            <person name="Yu Y."/>
            <person name="He R."/>
            <person name="Sisneros N."/>
            <person name="Goicoechea J.L."/>
            <person name="Lee S.J."/>
            <person name="Angelova A."/>
            <person name="Kudrna D."/>
            <person name="Luo M."/>
            <person name="Affourtit J."/>
            <person name="Desany B."/>
            <person name="Knight J."/>
            <person name="Niazi F."/>
            <person name="Egholm M."/>
            <person name="Wing R.A."/>
        </authorList>
    </citation>
    <scope>NUCLEOTIDE SEQUENCE [LARGE SCALE GENOMIC DNA]</scope>
    <source>
        <strain evidence="1">cv. IRGC 105608</strain>
    </source>
</reference>
<dbReference type="PaxDb" id="65489-OBART04G03360.1"/>
<sequence length="149" mass="16201">MARTNGAVAAAHRGIELLGYSFGHRRCEVEAEGRGAGRSRSSGRGGEIIEGPGCGGEGTLTIYIAYGECMLRQNISQTLPDTYVHSGMFSELQPKTSLNLCHSWTGIFCKQAQAALRHGKYSGRLLRVATKQTLFVLMVKGYFVPEFVV</sequence>
<reference evidence="1" key="2">
    <citation type="submission" date="2015-03" db="UniProtKB">
        <authorList>
            <consortium name="EnsemblPlants"/>
        </authorList>
    </citation>
    <scope>IDENTIFICATION</scope>
</reference>
<dbReference type="Gramene" id="OBART04G03360.1">
    <property type="protein sequence ID" value="OBART04G03360.1"/>
    <property type="gene ID" value="OBART04G03360"/>
</dbReference>
<dbReference type="Proteomes" id="UP000026960">
    <property type="component" value="Chromosome 4"/>
</dbReference>
<dbReference type="HOGENOM" id="CLU_146978_0_0_1"/>
<proteinExistence type="predicted"/>
<dbReference type="AlphaFoldDB" id="A0A0D3FSS7"/>
<name>A0A0D3FSS7_9ORYZ</name>
<evidence type="ECO:0000313" key="1">
    <source>
        <dbReference type="EnsemblPlants" id="OBART04G03360.1"/>
    </source>
</evidence>
<protein>
    <submittedName>
        <fullName evidence="1">Uncharacterized protein</fullName>
    </submittedName>
</protein>
<dbReference type="EnsemblPlants" id="OBART04G03360.1">
    <property type="protein sequence ID" value="OBART04G03360.1"/>
    <property type="gene ID" value="OBART04G03360"/>
</dbReference>
<keyword evidence="2" id="KW-1185">Reference proteome</keyword>
<organism evidence="1">
    <name type="scientific">Oryza barthii</name>
    <dbReference type="NCBI Taxonomy" id="65489"/>
    <lineage>
        <taxon>Eukaryota</taxon>
        <taxon>Viridiplantae</taxon>
        <taxon>Streptophyta</taxon>
        <taxon>Embryophyta</taxon>
        <taxon>Tracheophyta</taxon>
        <taxon>Spermatophyta</taxon>
        <taxon>Magnoliopsida</taxon>
        <taxon>Liliopsida</taxon>
        <taxon>Poales</taxon>
        <taxon>Poaceae</taxon>
        <taxon>BOP clade</taxon>
        <taxon>Oryzoideae</taxon>
        <taxon>Oryzeae</taxon>
        <taxon>Oryzinae</taxon>
        <taxon>Oryza</taxon>
    </lineage>
</organism>
<accession>A0A0D3FSS7</accession>